<keyword evidence="6" id="KW-0325">Glycoprotein</keyword>
<dbReference type="Gene3D" id="1.10.575.10">
    <property type="entry name" value="P1 Nuclease"/>
    <property type="match status" value="1"/>
</dbReference>
<evidence type="ECO:0000256" key="5">
    <source>
        <dbReference type="ARBA" id="ARBA00023157"/>
    </source>
</evidence>
<dbReference type="EMBL" id="BAAAFH010000022">
    <property type="protein sequence ID" value="GAA0876335.1"/>
    <property type="molecule type" value="Genomic_DNA"/>
</dbReference>
<name>A0ABN1MST7_9FLAO</name>
<dbReference type="InterPro" id="IPR008947">
    <property type="entry name" value="PLipase_C/P1_nuclease_dom_sf"/>
</dbReference>
<proteinExistence type="predicted"/>
<evidence type="ECO:0000256" key="2">
    <source>
        <dbReference type="ARBA" id="ARBA00022723"/>
    </source>
</evidence>
<dbReference type="RefSeq" id="WP_343788940.1">
    <property type="nucleotide sequence ID" value="NZ_BAAAFH010000022.1"/>
</dbReference>
<keyword evidence="5" id="KW-1015">Disulfide bond</keyword>
<dbReference type="SUPFAM" id="SSF48537">
    <property type="entry name" value="Phospholipase C/P1 nuclease"/>
    <property type="match status" value="1"/>
</dbReference>
<evidence type="ECO:0000256" key="7">
    <source>
        <dbReference type="SAM" id="SignalP"/>
    </source>
</evidence>
<dbReference type="Pfam" id="PF02265">
    <property type="entry name" value="S1-P1_nuclease"/>
    <property type="match status" value="1"/>
</dbReference>
<keyword evidence="2" id="KW-0479">Metal-binding</keyword>
<dbReference type="InterPro" id="IPR003154">
    <property type="entry name" value="S1/P1nuclease"/>
</dbReference>
<dbReference type="CDD" id="cd10981">
    <property type="entry name" value="ZnPC_S1P1"/>
    <property type="match status" value="1"/>
</dbReference>
<feature type="signal peptide" evidence="7">
    <location>
        <begin position="1"/>
        <end position="23"/>
    </location>
</feature>
<evidence type="ECO:0008006" key="10">
    <source>
        <dbReference type="Google" id="ProtNLM"/>
    </source>
</evidence>
<evidence type="ECO:0000256" key="1">
    <source>
        <dbReference type="ARBA" id="ARBA00022722"/>
    </source>
</evidence>
<keyword evidence="4" id="KW-0378">Hydrolase</keyword>
<comment type="caution">
    <text evidence="8">The sequence shown here is derived from an EMBL/GenBank/DDBJ whole genome shotgun (WGS) entry which is preliminary data.</text>
</comment>
<organism evidence="8 9">
    <name type="scientific">Wandonia haliotis</name>
    <dbReference type="NCBI Taxonomy" id="574963"/>
    <lineage>
        <taxon>Bacteria</taxon>
        <taxon>Pseudomonadati</taxon>
        <taxon>Bacteroidota</taxon>
        <taxon>Flavobacteriia</taxon>
        <taxon>Flavobacteriales</taxon>
        <taxon>Crocinitomicaceae</taxon>
        <taxon>Wandonia</taxon>
    </lineage>
</organism>
<sequence>MVNLSTLKIVSSFLLVTVTIAFSFPSAQPEKVNHLNWGFYGHKRINRMAVFTLPPELFGFYKEHIEYITEHAVDPDKRRYAVEGEAPRHYIDIDHYAKEGEDPFAIVPRFWKDAVSKFSEDTLQTYGIVPWYIEVMVNKLTRAFESKNVDLILKYSADLGHYVGDAHVPLHTTENYNGQLTNQKGIHGLWESRLPELMADNYDYFVGKARYHKNINTFAWEAVQASHIAVDSVLKIEKELTEELATDAKYSFETRGASTVRTYSRDFSTVYHERLNGMVERRFRAAIIGVGSMWYTAWVNAGQPDLTELLHVRPSEELLREQEQLDLDVKQGKAKGRICDH</sequence>
<evidence type="ECO:0000256" key="6">
    <source>
        <dbReference type="ARBA" id="ARBA00023180"/>
    </source>
</evidence>
<evidence type="ECO:0000313" key="9">
    <source>
        <dbReference type="Proteomes" id="UP001501126"/>
    </source>
</evidence>
<evidence type="ECO:0000256" key="4">
    <source>
        <dbReference type="ARBA" id="ARBA00022801"/>
    </source>
</evidence>
<keyword evidence="9" id="KW-1185">Reference proteome</keyword>
<keyword evidence="3" id="KW-0255">Endonuclease</keyword>
<keyword evidence="1" id="KW-0540">Nuclease</keyword>
<protein>
    <recommendedName>
        <fullName evidence="10">S1/P1 Nuclease</fullName>
    </recommendedName>
</protein>
<evidence type="ECO:0000256" key="3">
    <source>
        <dbReference type="ARBA" id="ARBA00022759"/>
    </source>
</evidence>
<accession>A0ABN1MST7</accession>
<feature type="chain" id="PRO_5045311540" description="S1/P1 Nuclease" evidence="7">
    <location>
        <begin position="24"/>
        <end position="341"/>
    </location>
</feature>
<reference evidence="8 9" key="1">
    <citation type="journal article" date="2019" name="Int. J. Syst. Evol. Microbiol.">
        <title>The Global Catalogue of Microorganisms (GCM) 10K type strain sequencing project: providing services to taxonomists for standard genome sequencing and annotation.</title>
        <authorList>
            <consortium name="The Broad Institute Genomics Platform"/>
            <consortium name="The Broad Institute Genome Sequencing Center for Infectious Disease"/>
            <person name="Wu L."/>
            <person name="Ma J."/>
        </authorList>
    </citation>
    <scope>NUCLEOTIDE SEQUENCE [LARGE SCALE GENOMIC DNA]</scope>
    <source>
        <strain evidence="8 9">JCM 16083</strain>
    </source>
</reference>
<evidence type="ECO:0000313" key="8">
    <source>
        <dbReference type="EMBL" id="GAA0876335.1"/>
    </source>
</evidence>
<dbReference type="Proteomes" id="UP001501126">
    <property type="component" value="Unassembled WGS sequence"/>
</dbReference>
<gene>
    <name evidence="8" type="ORF">GCM10009118_27450</name>
</gene>
<keyword evidence="7" id="KW-0732">Signal</keyword>